<dbReference type="GO" id="GO:0020037">
    <property type="term" value="F:heme binding"/>
    <property type="evidence" value="ECO:0007669"/>
    <property type="project" value="InterPro"/>
</dbReference>
<dbReference type="InterPro" id="IPR010980">
    <property type="entry name" value="Cyt_c/b562"/>
</dbReference>
<protein>
    <recommendedName>
        <fullName evidence="3">Cytochrome C</fullName>
    </recommendedName>
</protein>
<dbReference type="GO" id="GO:0009055">
    <property type="term" value="F:electron transfer activity"/>
    <property type="evidence" value="ECO:0007669"/>
    <property type="project" value="InterPro"/>
</dbReference>
<dbReference type="KEGG" id="rbd:ALSL_1989"/>
<reference evidence="2" key="2">
    <citation type="submission" date="2018-06" db="EMBL/GenBank/DDBJ databases">
        <title>Genome sequence of Rhodanobacteraceae bacterium strain Dysh456.</title>
        <authorList>
            <person name="Fukui M."/>
        </authorList>
    </citation>
    <scope>NUCLEOTIDE SEQUENCE [LARGE SCALE GENOMIC DNA]</scope>
    <source>
        <strain evidence="2">Dysh456</strain>
    </source>
</reference>
<dbReference type="GO" id="GO:0022900">
    <property type="term" value="P:electron transport chain"/>
    <property type="evidence" value="ECO:0007669"/>
    <property type="project" value="InterPro"/>
</dbReference>
<evidence type="ECO:0008006" key="3">
    <source>
        <dbReference type="Google" id="ProtNLM"/>
    </source>
</evidence>
<gene>
    <name evidence="1" type="ORF">ALSL_1989</name>
</gene>
<proteinExistence type="predicted"/>
<reference evidence="2" key="1">
    <citation type="submission" date="2018-04" db="EMBL/GenBank/DDBJ databases">
        <authorList>
            <person name="Watanabe M."/>
            <person name="Kojima H."/>
        </authorList>
    </citation>
    <scope>NUCLEOTIDE SEQUENCE [LARGE SCALE GENOMIC DNA]</scope>
    <source>
        <strain evidence="2">Dysh456</strain>
    </source>
</reference>
<dbReference type="SUPFAM" id="SSF47175">
    <property type="entry name" value="Cytochromes"/>
    <property type="match status" value="1"/>
</dbReference>
<evidence type="ECO:0000313" key="2">
    <source>
        <dbReference type="Proteomes" id="UP000270530"/>
    </source>
</evidence>
<dbReference type="OrthoDB" id="5984407at2"/>
<sequence>MRTLLLLLLGCLLGLLAATAVMNALRIRHPLPPALMELMAFHKGRLDAQLRARRCPADDAMRDLRQLRVLADDIGPVFAGADPAFFHAAEELTGAIDHALQAPPTDCPTLQKTLRPVTQACETCHRQFR</sequence>
<dbReference type="AlphaFoldDB" id="A0A2Z6E7H5"/>
<dbReference type="GO" id="GO:0005506">
    <property type="term" value="F:iron ion binding"/>
    <property type="evidence" value="ECO:0007669"/>
    <property type="project" value="InterPro"/>
</dbReference>
<evidence type="ECO:0000313" key="1">
    <source>
        <dbReference type="EMBL" id="BBD80624.1"/>
    </source>
</evidence>
<name>A0A2Z6E7H5_9GAMM</name>
<dbReference type="EMBL" id="AP018560">
    <property type="protein sequence ID" value="BBD80624.1"/>
    <property type="molecule type" value="Genomic_DNA"/>
</dbReference>
<organism evidence="1 2">
    <name type="scientific">Aerosticca soli</name>
    <dbReference type="NCBI Taxonomy" id="2010829"/>
    <lineage>
        <taxon>Bacteria</taxon>
        <taxon>Pseudomonadati</taxon>
        <taxon>Pseudomonadota</taxon>
        <taxon>Gammaproteobacteria</taxon>
        <taxon>Lysobacterales</taxon>
        <taxon>Rhodanobacteraceae</taxon>
        <taxon>Aerosticca</taxon>
    </lineage>
</organism>
<dbReference type="Gene3D" id="1.20.120.10">
    <property type="entry name" value="Cytochrome c/b562"/>
    <property type="match status" value="1"/>
</dbReference>
<keyword evidence="2" id="KW-1185">Reference proteome</keyword>
<dbReference type="RefSeq" id="WP_126538746.1">
    <property type="nucleotide sequence ID" value="NZ_AP018560.1"/>
</dbReference>
<dbReference type="Proteomes" id="UP000270530">
    <property type="component" value="Chromosome"/>
</dbReference>
<accession>A0A2Z6E7H5</accession>